<gene>
    <name evidence="2" type="ORF">T458_08240</name>
</gene>
<dbReference type="OrthoDB" id="1698854at2"/>
<dbReference type="STRING" id="1408254.T458_08240"/>
<keyword evidence="1" id="KW-1133">Transmembrane helix</keyword>
<dbReference type="HOGENOM" id="CLU_091970_3_1_9"/>
<feature type="transmembrane region" description="Helical" evidence="1">
    <location>
        <begin position="21"/>
        <end position="49"/>
    </location>
</feature>
<keyword evidence="3" id="KW-1185">Reference proteome</keyword>
<feature type="transmembrane region" description="Helical" evidence="1">
    <location>
        <begin position="69"/>
        <end position="87"/>
    </location>
</feature>
<name>V6M9L9_9BACL</name>
<dbReference type="Proteomes" id="UP000017973">
    <property type="component" value="Unassembled WGS sequence"/>
</dbReference>
<evidence type="ECO:0000313" key="3">
    <source>
        <dbReference type="Proteomes" id="UP000017973"/>
    </source>
</evidence>
<dbReference type="eggNOG" id="COG3326">
    <property type="taxonomic scope" value="Bacteria"/>
</dbReference>
<keyword evidence="1" id="KW-0812">Transmembrane</keyword>
<accession>V6M9L9</accession>
<dbReference type="Pfam" id="PF06961">
    <property type="entry name" value="DUF1294"/>
    <property type="match status" value="1"/>
</dbReference>
<dbReference type="EMBL" id="AYJU01000011">
    <property type="protein sequence ID" value="EST55234.1"/>
    <property type="molecule type" value="Genomic_DNA"/>
</dbReference>
<comment type="caution">
    <text evidence="2">The sequence shown here is derived from an EMBL/GenBank/DDBJ whole genome shotgun (WGS) entry which is preliminary data.</text>
</comment>
<protein>
    <submittedName>
        <fullName evidence="2">Membrane protein</fullName>
    </submittedName>
</protein>
<dbReference type="PATRIC" id="fig|1408254.3.peg.1631"/>
<evidence type="ECO:0000313" key="2">
    <source>
        <dbReference type="EMBL" id="EST55234.1"/>
    </source>
</evidence>
<dbReference type="InterPro" id="IPR010718">
    <property type="entry name" value="DUF1294"/>
</dbReference>
<evidence type="ECO:0000256" key="1">
    <source>
        <dbReference type="SAM" id="Phobius"/>
    </source>
</evidence>
<reference evidence="2 3" key="1">
    <citation type="journal article" date="2014" name="Genome Announc.">
        <title>Draft Genome Sequence of Brevibacillus panacihumi Strain W25, a Halotolerant Hydrocarbon-Degrading Bacterium.</title>
        <authorList>
            <person name="Wang X."/>
            <person name="Jin D."/>
            <person name="Zhou L."/>
            <person name="Wu L."/>
            <person name="An W."/>
            <person name="Chen Y."/>
            <person name="Zhao L."/>
        </authorList>
    </citation>
    <scope>NUCLEOTIDE SEQUENCE [LARGE SCALE GENOMIC DNA]</scope>
    <source>
        <strain evidence="2 3">W25</strain>
    </source>
</reference>
<feature type="transmembrane region" description="Helical" evidence="1">
    <location>
        <begin position="99"/>
        <end position="119"/>
    </location>
</feature>
<organism evidence="2 3">
    <name type="scientific">Brevibacillus panacihumi W25</name>
    <dbReference type="NCBI Taxonomy" id="1408254"/>
    <lineage>
        <taxon>Bacteria</taxon>
        <taxon>Bacillati</taxon>
        <taxon>Bacillota</taxon>
        <taxon>Bacilli</taxon>
        <taxon>Bacillales</taxon>
        <taxon>Paenibacillaceae</taxon>
        <taxon>Brevibacillus</taxon>
    </lineage>
</organism>
<sequence length="121" mass="13692">MIQAQWRRHRRNRNLTLGAALLLMAAGFLPVLPIWVPVAGLALVNLYAWLLMAWDKQQAIQHRFRIPEASLLLAAALGGGAGALLGMLIHRHKTKHLRFVLLVPLFTLIQILLLFYLWIEG</sequence>
<proteinExistence type="predicted"/>
<keyword evidence="1" id="KW-0472">Membrane</keyword>
<dbReference type="RefSeq" id="WP_023555648.1">
    <property type="nucleotide sequence ID" value="NZ_KI629782.1"/>
</dbReference>
<dbReference type="AlphaFoldDB" id="V6M9L9"/>